<keyword evidence="3" id="KW-1185">Reference proteome</keyword>
<gene>
    <name evidence="2" type="ORF">RRF57_012576</name>
</gene>
<evidence type="ECO:0000313" key="3">
    <source>
        <dbReference type="Proteomes" id="UP001305414"/>
    </source>
</evidence>
<proteinExistence type="predicted"/>
<sequence length="86" mass="9504">MLLRLLGRSHVLSSSTLRMPIIHATRPRGAHRPTNPYRPAPSPTRTTSLLSDPSSTSNTAVCRSRSELPLRPRIRPAEMADDDCDS</sequence>
<evidence type="ECO:0000313" key="2">
    <source>
        <dbReference type="EMBL" id="KAK5636865.1"/>
    </source>
</evidence>
<name>A0AAN7UQ12_9PEZI</name>
<dbReference type="AlphaFoldDB" id="A0AAN7UQ12"/>
<protein>
    <submittedName>
        <fullName evidence="2">Uncharacterized protein</fullName>
    </submittedName>
</protein>
<accession>A0AAN7UQ12</accession>
<dbReference type="Proteomes" id="UP001305414">
    <property type="component" value="Unassembled WGS sequence"/>
</dbReference>
<comment type="caution">
    <text evidence="2">The sequence shown here is derived from an EMBL/GenBank/DDBJ whole genome shotgun (WGS) entry which is preliminary data.</text>
</comment>
<organism evidence="2 3">
    <name type="scientific">Xylaria bambusicola</name>
    <dbReference type="NCBI Taxonomy" id="326684"/>
    <lineage>
        <taxon>Eukaryota</taxon>
        <taxon>Fungi</taxon>
        <taxon>Dikarya</taxon>
        <taxon>Ascomycota</taxon>
        <taxon>Pezizomycotina</taxon>
        <taxon>Sordariomycetes</taxon>
        <taxon>Xylariomycetidae</taxon>
        <taxon>Xylariales</taxon>
        <taxon>Xylariaceae</taxon>
        <taxon>Xylaria</taxon>
    </lineage>
</organism>
<feature type="compositionally biased region" description="Low complexity" evidence="1">
    <location>
        <begin position="43"/>
        <end position="59"/>
    </location>
</feature>
<feature type="region of interest" description="Disordered" evidence="1">
    <location>
        <begin position="22"/>
        <end position="86"/>
    </location>
</feature>
<evidence type="ECO:0000256" key="1">
    <source>
        <dbReference type="SAM" id="MobiDB-lite"/>
    </source>
</evidence>
<dbReference type="EMBL" id="JAWHQM010000081">
    <property type="protein sequence ID" value="KAK5636865.1"/>
    <property type="molecule type" value="Genomic_DNA"/>
</dbReference>
<reference evidence="2 3" key="1">
    <citation type="submission" date="2023-10" db="EMBL/GenBank/DDBJ databases">
        <title>Draft genome sequence of Xylaria bambusicola isolate GMP-LS, the root and basal stem rot pathogen of sugarcane in Indonesia.</title>
        <authorList>
            <person name="Selvaraj P."/>
            <person name="Muralishankar V."/>
            <person name="Muruganantham S."/>
            <person name="Sp S."/>
            <person name="Haryani S."/>
            <person name="Lau K.J.X."/>
            <person name="Naqvi N.I."/>
        </authorList>
    </citation>
    <scope>NUCLEOTIDE SEQUENCE [LARGE SCALE GENOMIC DNA]</scope>
    <source>
        <strain evidence="2">GMP-LS</strain>
    </source>
</reference>
<feature type="compositionally biased region" description="Basic and acidic residues" evidence="1">
    <location>
        <begin position="64"/>
        <end position="78"/>
    </location>
</feature>